<organism evidence="2 3">
    <name type="scientific">Populibacterium corticicola</name>
    <dbReference type="NCBI Taxonomy" id="1812826"/>
    <lineage>
        <taxon>Bacteria</taxon>
        <taxon>Bacillati</taxon>
        <taxon>Actinomycetota</taxon>
        <taxon>Actinomycetes</taxon>
        <taxon>Micrococcales</taxon>
        <taxon>Jonesiaceae</taxon>
        <taxon>Populibacterium</taxon>
    </lineage>
</organism>
<sequence>MESLTKNHQDLDTLTALVERAFGKEAIPRNGIEVTEMTEGWFNVAYNISLADGRQVVLKIAPPAHIPVLTRERGMMRAELAAMALIEEHTSVPIPQVYAADLTHELIDADYFFMEFIEGFNFGLAIEDGTLSQEVAASGNRQLGRLNREINSVTAERFGNVTGPQFDRWSDAFMQIVEGVFADAAPVDIDLGWSVDELRAVFVDHRAVLDEVRVPRLVEVDLWAKNSIMRDGVLVALLDHERAIFGDPLMEGGLTGLDAPEFGDPTDFMAGFGLESLTESETIRRRLYTLQLGIIMAVETKYRGHTTSEVYDLARRVIDQVMAALGRAR</sequence>
<dbReference type="InterPro" id="IPR011009">
    <property type="entry name" value="Kinase-like_dom_sf"/>
</dbReference>
<dbReference type="Gene3D" id="3.30.200.20">
    <property type="entry name" value="Phosphorylase Kinase, domain 1"/>
    <property type="match status" value="1"/>
</dbReference>
<dbReference type="Proteomes" id="UP001597391">
    <property type="component" value="Unassembled WGS sequence"/>
</dbReference>
<keyword evidence="3" id="KW-1185">Reference proteome</keyword>
<dbReference type="EMBL" id="JBHUOP010000002">
    <property type="protein sequence ID" value="MFD2840268.1"/>
    <property type="molecule type" value="Genomic_DNA"/>
</dbReference>
<proteinExistence type="predicted"/>
<dbReference type="Gene3D" id="3.90.1200.10">
    <property type="match status" value="1"/>
</dbReference>
<evidence type="ECO:0000259" key="1">
    <source>
        <dbReference type="Pfam" id="PF01636"/>
    </source>
</evidence>
<accession>A0ABW5XHG1</accession>
<dbReference type="InterPro" id="IPR002575">
    <property type="entry name" value="Aminoglycoside_PTrfase"/>
</dbReference>
<evidence type="ECO:0000313" key="2">
    <source>
        <dbReference type="EMBL" id="MFD2840268.1"/>
    </source>
</evidence>
<feature type="domain" description="Aminoglycoside phosphotransferase" evidence="1">
    <location>
        <begin position="34"/>
        <end position="255"/>
    </location>
</feature>
<dbReference type="Pfam" id="PF01636">
    <property type="entry name" value="APH"/>
    <property type="match status" value="1"/>
</dbReference>
<gene>
    <name evidence="2" type="ORF">ACFSYH_06755</name>
</gene>
<name>A0ABW5XHG1_9MICO</name>
<dbReference type="InterPro" id="IPR051678">
    <property type="entry name" value="AGP_Transferase"/>
</dbReference>
<evidence type="ECO:0000313" key="3">
    <source>
        <dbReference type="Proteomes" id="UP001597391"/>
    </source>
</evidence>
<dbReference type="PANTHER" id="PTHR21310">
    <property type="entry name" value="AMINOGLYCOSIDE PHOSPHOTRANSFERASE-RELATED-RELATED"/>
    <property type="match status" value="1"/>
</dbReference>
<reference evidence="3" key="1">
    <citation type="journal article" date="2019" name="Int. J. Syst. Evol. Microbiol.">
        <title>The Global Catalogue of Microorganisms (GCM) 10K type strain sequencing project: providing services to taxonomists for standard genome sequencing and annotation.</title>
        <authorList>
            <consortium name="The Broad Institute Genomics Platform"/>
            <consortium name="The Broad Institute Genome Sequencing Center for Infectious Disease"/>
            <person name="Wu L."/>
            <person name="Ma J."/>
        </authorList>
    </citation>
    <scope>NUCLEOTIDE SEQUENCE [LARGE SCALE GENOMIC DNA]</scope>
    <source>
        <strain evidence="3">KCTC 33576</strain>
    </source>
</reference>
<dbReference type="RefSeq" id="WP_377466060.1">
    <property type="nucleotide sequence ID" value="NZ_JBHUOP010000002.1"/>
</dbReference>
<dbReference type="SUPFAM" id="SSF56112">
    <property type="entry name" value="Protein kinase-like (PK-like)"/>
    <property type="match status" value="1"/>
</dbReference>
<protein>
    <submittedName>
        <fullName evidence="2">Phosphotransferase family protein</fullName>
    </submittedName>
</protein>
<dbReference type="PANTHER" id="PTHR21310:SF15">
    <property type="entry name" value="AMINOGLYCOSIDE PHOSPHOTRANSFERASE DOMAIN-CONTAINING PROTEIN"/>
    <property type="match status" value="1"/>
</dbReference>
<comment type="caution">
    <text evidence="2">The sequence shown here is derived from an EMBL/GenBank/DDBJ whole genome shotgun (WGS) entry which is preliminary data.</text>
</comment>